<dbReference type="GO" id="GO:0004113">
    <property type="term" value="F:2',3'-cyclic-nucleotide 3'-phosphodiesterase activity"/>
    <property type="evidence" value="ECO:0007669"/>
    <property type="project" value="TreeGrafter"/>
</dbReference>
<dbReference type="Proteomes" id="UP000008370">
    <property type="component" value="Unassembled WGS sequence"/>
</dbReference>
<dbReference type="InterPro" id="IPR009097">
    <property type="entry name" value="Cyclic_Pdiesterase"/>
</dbReference>
<dbReference type="Gene3D" id="3.90.1140.10">
    <property type="entry name" value="Cyclic phosphodiesterase"/>
    <property type="match status" value="1"/>
</dbReference>
<gene>
    <name evidence="1" type="ORF">PHACADRAFT_255378</name>
</gene>
<dbReference type="GO" id="GO:0009187">
    <property type="term" value="P:cyclic nucleotide metabolic process"/>
    <property type="evidence" value="ECO:0007669"/>
    <property type="project" value="TreeGrafter"/>
</dbReference>
<dbReference type="EMBL" id="JH930472">
    <property type="protein sequence ID" value="EKM55047.1"/>
    <property type="molecule type" value="Genomic_DNA"/>
</dbReference>
<dbReference type="InParanoid" id="K5WX39"/>
<protein>
    <recommendedName>
        <fullName evidence="3">LigT-like protein</fullName>
    </recommendedName>
</protein>
<dbReference type="STRING" id="650164.K5WX39"/>
<dbReference type="HOGENOM" id="CLU_081919_0_0_1"/>
<evidence type="ECO:0008006" key="3">
    <source>
        <dbReference type="Google" id="ProtNLM"/>
    </source>
</evidence>
<dbReference type="AlphaFoldDB" id="K5WX39"/>
<dbReference type="KEGG" id="pco:PHACADRAFT_255378"/>
<sequence length="176" mass="19550">MRTKTSTFKSPSSFPHFEPHVTLATVPSSTPLDELRAAIPKDQPAVPVSFKSVDVGNKYFMSVYVTVYHAGGLDALREDLKKSLGERVVPPLAHVSLFYIDDSEPEERTKVVEQLKRDGRIVDKGEDKVALNYSEQHLESGEDDAVDGFDGGEIWIALCDGPVPTWIIKDRIKLPL</sequence>
<name>K5WX39_PHACS</name>
<dbReference type="SUPFAM" id="SSF55144">
    <property type="entry name" value="LigT-like"/>
    <property type="match status" value="1"/>
</dbReference>
<proteinExistence type="predicted"/>
<dbReference type="GeneID" id="18916290"/>
<organism evidence="1 2">
    <name type="scientific">Phanerochaete carnosa (strain HHB-10118-sp)</name>
    <name type="common">White-rot fungus</name>
    <name type="synonym">Peniophora carnosa</name>
    <dbReference type="NCBI Taxonomy" id="650164"/>
    <lineage>
        <taxon>Eukaryota</taxon>
        <taxon>Fungi</taxon>
        <taxon>Dikarya</taxon>
        <taxon>Basidiomycota</taxon>
        <taxon>Agaricomycotina</taxon>
        <taxon>Agaricomycetes</taxon>
        <taxon>Polyporales</taxon>
        <taxon>Phanerochaetaceae</taxon>
        <taxon>Phanerochaete</taxon>
    </lineage>
</organism>
<keyword evidence="2" id="KW-1185">Reference proteome</keyword>
<dbReference type="PANTHER" id="PTHR28141:SF1">
    <property type="entry name" value="2',3'-CYCLIC-NUCLEOTIDE 3'-PHOSPHODIESTERASE"/>
    <property type="match status" value="1"/>
</dbReference>
<reference evidence="1 2" key="1">
    <citation type="journal article" date="2012" name="BMC Genomics">
        <title>Comparative genomics of the white-rot fungi, Phanerochaete carnosa and P. chrysosporium, to elucidate the genetic basis of the distinct wood types they colonize.</title>
        <authorList>
            <person name="Suzuki H."/>
            <person name="MacDonald J."/>
            <person name="Syed K."/>
            <person name="Salamov A."/>
            <person name="Hori C."/>
            <person name="Aerts A."/>
            <person name="Henrissat B."/>
            <person name="Wiebenga A."/>
            <person name="vanKuyk P.A."/>
            <person name="Barry K."/>
            <person name="Lindquist E."/>
            <person name="LaButti K."/>
            <person name="Lapidus A."/>
            <person name="Lucas S."/>
            <person name="Coutinho P."/>
            <person name="Gong Y."/>
            <person name="Samejima M."/>
            <person name="Mahadevan R."/>
            <person name="Abou-Zaid M."/>
            <person name="de Vries R.P."/>
            <person name="Igarashi K."/>
            <person name="Yadav J.S."/>
            <person name="Grigoriev I.V."/>
            <person name="Master E.R."/>
        </authorList>
    </citation>
    <scope>NUCLEOTIDE SEQUENCE [LARGE SCALE GENOMIC DNA]</scope>
    <source>
        <strain evidence="1 2">HHB-10118-sp</strain>
    </source>
</reference>
<evidence type="ECO:0000313" key="2">
    <source>
        <dbReference type="Proteomes" id="UP000008370"/>
    </source>
</evidence>
<dbReference type="PANTHER" id="PTHR28141">
    <property type="entry name" value="2',3'-CYCLIC-NUCLEOTIDE 3'-PHOSPHODIESTERASE"/>
    <property type="match status" value="1"/>
</dbReference>
<dbReference type="InterPro" id="IPR012386">
    <property type="entry name" value="Cyclic-nucl_3Pdiesterase"/>
</dbReference>
<accession>K5WX39</accession>
<evidence type="ECO:0000313" key="1">
    <source>
        <dbReference type="EMBL" id="EKM55047.1"/>
    </source>
</evidence>
<dbReference type="OrthoDB" id="514292at2759"/>
<dbReference type="Pfam" id="PF07823">
    <property type="entry name" value="CPDase"/>
    <property type="match status" value="1"/>
</dbReference>
<dbReference type="RefSeq" id="XP_007395394.1">
    <property type="nucleotide sequence ID" value="XM_007395332.1"/>
</dbReference>